<keyword evidence="7" id="KW-1185">Reference proteome</keyword>
<dbReference type="InterPro" id="IPR015943">
    <property type="entry name" value="WD40/YVTN_repeat-like_dom_sf"/>
</dbReference>
<feature type="non-terminal residue" evidence="6">
    <location>
        <position position="1117"/>
    </location>
</feature>
<gene>
    <name evidence="6" type="primary">CSTF1</name>
    <name evidence="6" type="ORF">SPIL2461_LOCUS14941</name>
</gene>
<dbReference type="SMART" id="SM00320">
    <property type="entry name" value="WD40"/>
    <property type="match status" value="6"/>
</dbReference>
<evidence type="ECO:0000256" key="2">
    <source>
        <dbReference type="ARBA" id="ARBA00022664"/>
    </source>
</evidence>
<keyword evidence="2" id="KW-0507">mRNA processing</keyword>
<dbReference type="CDD" id="cd00200">
    <property type="entry name" value="WD40"/>
    <property type="match status" value="1"/>
</dbReference>
<dbReference type="InterPro" id="IPR044633">
    <property type="entry name" value="CstF1-like"/>
</dbReference>
<dbReference type="InterPro" id="IPR001680">
    <property type="entry name" value="WD40_rpt"/>
</dbReference>
<feature type="repeat" description="WD" evidence="5">
    <location>
        <begin position="946"/>
        <end position="987"/>
    </location>
</feature>
<dbReference type="AlphaFoldDB" id="A0A812U6R7"/>
<organism evidence="6 7">
    <name type="scientific">Symbiodinium pilosum</name>
    <name type="common">Dinoflagellate</name>
    <dbReference type="NCBI Taxonomy" id="2952"/>
    <lineage>
        <taxon>Eukaryota</taxon>
        <taxon>Sar</taxon>
        <taxon>Alveolata</taxon>
        <taxon>Dinophyceae</taxon>
        <taxon>Suessiales</taxon>
        <taxon>Symbiodiniaceae</taxon>
        <taxon>Symbiodinium</taxon>
    </lineage>
</organism>
<dbReference type="PANTHER" id="PTHR44133">
    <property type="entry name" value="CLEAVAGE STIMULATION FACTOR SUBUNIT 1"/>
    <property type="match status" value="1"/>
</dbReference>
<dbReference type="PROSITE" id="PS50082">
    <property type="entry name" value="WD_REPEATS_2"/>
    <property type="match status" value="4"/>
</dbReference>
<dbReference type="Pfam" id="PF00400">
    <property type="entry name" value="WD40"/>
    <property type="match status" value="5"/>
</dbReference>
<dbReference type="Gene3D" id="2.130.10.10">
    <property type="entry name" value="YVTN repeat-like/Quinoprotein amine dehydrogenase"/>
    <property type="match status" value="2"/>
</dbReference>
<dbReference type="Proteomes" id="UP000649617">
    <property type="component" value="Unassembled WGS sequence"/>
</dbReference>
<sequence>VYVLLSGALVRPLAVSRESRRNLQQALLLLLQRMLPDQASDVAMGFQLPEIEAQEAAELARLVSALMAAEMSEAEHVAESDPSSQSGPGVSLPLLCALMTRVPARQLPSVFSGPLWRQLSELIQAGPQAMSDSSLRHLQGAALAGILCQSPESASAFFEAGGLSAVLRPEMLQGHRMRLAPTGLHALDTIHPAALVCVLQVLVAVLGVLPTHNLVLQSALQWLERNLQPLLDVTQWVTRLPISTSSEPRARSSGGMTPNTVVAALAARTGRSAGREGPDAMLVVCRSPTAPSPVNDLCIDGLALWLSGRSSMSGSSTAASADAEKHSDSIALCHRCVALFVELWSLVHISAARRRRYAAGKADMYQAQLQKLEPMIHASLPGLLTQVASASVPDADAMTDTNNNALLLEALRPAESTQHRIISNILQVWRYDSITQHIKTLANKNPQATQSDMQSAWSLWQQGPFQLQASASNQGGETSQSVIAQVKGRSSVLCAVFVHACCNLMSLRLADALPTRSDGDSLEPTVDGQGGHGEQLHFDGMPATFSQLLYIVEVSLHLLCLHLMLLTTAADLDGAPAAPAQSPVTPGPRLAIVGQYLRLLIEFAAASGGAVALVARCNDAAFSPVFYAASRSCCILAGGGIMTYAAEAMQPGTTQASSLPFSKNSEAQPMEGITEQGHFPAHKVAFYELLLRQLQDDGFEAEVQALTSQLRLHPNSRVDKDALLDVYAKSMKWAFGDEPQGEWQPLHCTPVPPLGPQEKVLDLEGVQLPAAGAPQVPDTTKKPPEVRLLYTASHKSHCRSVAFSTDGRFCATGCSDGSIKILDTAKMRVCAASTEGPVGRMRVTEEELMKPIVRTLQDHIQGVTCLAFHPTNPTLFSGSLDKAVKIFDLTRPPGHKKAFSVLQDVHAVNSICIHPCGDFLFVGTSHQAVRLYDLQTLSCFTTTRQDQHHTAGIYDVRCTSDGKVLASASADGGIKLWDAVTNNMINTLPKAHSGSAVCSVRWSRGLRYLLSCGQDGRQRLWDVRMGREVFCMGFGARTADYGTAVFLNGERYIAACNSNVRLSDVSLFDATTGTPVFMKLGTHNSPVYAIEASPVDRTLMTGCDDEKARYFSFEERV</sequence>
<name>A0A812U6R7_SYMPI</name>
<evidence type="ECO:0000256" key="1">
    <source>
        <dbReference type="ARBA" id="ARBA00004123"/>
    </source>
</evidence>
<proteinExistence type="predicted"/>
<accession>A0A812U6R7</accession>
<dbReference type="GO" id="GO:0005848">
    <property type="term" value="C:mRNA cleavage stimulating factor complex"/>
    <property type="evidence" value="ECO:0007669"/>
    <property type="project" value="InterPro"/>
</dbReference>
<dbReference type="PANTHER" id="PTHR44133:SF2">
    <property type="entry name" value="CLEAVAGE STIMULATION FACTOR SUBUNIT 1"/>
    <property type="match status" value="1"/>
</dbReference>
<feature type="repeat" description="WD" evidence="5">
    <location>
        <begin position="791"/>
        <end position="823"/>
    </location>
</feature>
<keyword evidence="5" id="KW-0853">WD repeat</keyword>
<keyword evidence="3" id="KW-0539">Nucleus</keyword>
<protein>
    <recommendedName>
        <fullName evidence="4">Cleavage stimulation factor 50 kDa subunit</fullName>
    </recommendedName>
</protein>
<dbReference type="GO" id="GO:0031124">
    <property type="term" value="P:mRNA 3'-end processing"/>
    <property type="evidence" value="ECO:0007669"/>
    <property type="project" value="InterPro"/>
</dbReference>
<dbReference type="EMBL" id="CAJNIZ010035447">
    <property type="protein sequence ID" value="CAE7559524.1"/>
    <property type="molecule type" value="Genomic_DNA"/>
</dbReference>
<evidence type="ECO:0000256" key="3">
    <source>
        <dbReference type="ARBA" id="ARBA00023242"/>
    </source>
</evidence>
<evidence type="ECO:0000256" key="4">
    <source>
        <dbReference type="ARBA" id="ARBA00029851"/>
    </source>
</evidence>
<dbReference type="OrthoDB" id="71437at2759"/>
<dbReference type="PROSITE" id="PS50294">
    <property type="entry name" value="WD_REPEATS_REGION"/>
    <property type="match status" value="2"/>
</dbReference>
<evidence type="ECO:0000313" key="6">
    <source>
        <dbReference type="EMBL" id="CAE7559524.1"/>
    </source>
</evidence>
<dbReference type="InterPro" id="IPR036322">
    <property type="entry name" value="WD40_repeat_dom_sf"/>
</dbReference>
<evidence type="ECO:0000256" key="5">
    <source>
        <dbReference type="PROSITE-ProRule" id="PRU00221"/>
    </source>
</evidence>
<reference evidence="6" key="1">
    <citation type="submission" date="2021-02" db="EMBL/GenBank/DDBJ databases">
        <authorList>
            <person name="Dougan E. K."/>
            <person name="Rhodes N."/>
            <person name="Thang M."/>
            <person name="Chan C."/>
        </authorList>
    </citation>
    <scope>NUCLEOTIDE SEQUENCE</scope>
</reference>
<comment type="caution">
    <text evidence="6">The sequence shown here is derived from an EMBL/GenBank/DDBJ whole genome shotgun (WGS) entry which is preliminary data.</text>
</comment>
<comment type="subcellular location">
    <subcellularLocation>
        <location evidence="1">Nucleus</location>
    </subcellularLocation>
</comment>
<dbReference type="GO" id="GO:0003723">
    <property type="term" value="F:RNA binding"/>
    <property type="evidence" value="ECO:0007669"/>
    <property type="project" value="TreeGrafter"/>
</dbReference>
<feature type="repeat" description="WD" evidence="5">
    <location>
        <begin position="995"/>
        <end position="1031"/>
    </location>
</feature>
<dbReference type="SUPFAM" id="SSF50978">
    <property type="entry name" value="WD40 repeat-like"/>
    <property type="match status" value="1"/>
</dbReference>
<feature type="repeat" description="WD" evidence="5">
    <location>
        <begin position="856"/>
        <end position="889"/>
    </location>
</feature>
<evidence type="ECO:0000313" key="7">
    <source>
        <dbReference type="Proteomes" id="UP000649617"/>
    </source>
</evidence>